<dbReference type="EC" id="2.7.7.7" evidence="3"/>
<dbReference type="SUPFAM" id="SSF56672">
    <property type="entry name" value="DNA/RNA polymerases"/>
    <property type="match status" value="1"/>
</dbReference>
<comment type="subunit">
    <text evidence="1">Single-chain monomer with multiple functions.</text>
</comment>
<dbReference type="PRINTS" id="PR00868">
    <property type="entry name" value="DNAPOLI"/>
</dbReference>
<evidence type="ECO:0000256" key="1">
    <source>
        <dbReference type="ARBA" id="ARBA00011541"/>
    </source>
</evidence>
<keyword evidence="3" id="KW-0548">Nucleotidyltransferase</keyword>
<dbReference type="GO" id="GO:0003677">
    <property type="term" value="F:DNA binding"/>
    <property type="evidence" value="ECO:0007669"/>
    <property type="project" value="InterPro"/>
</dbReference>
<dbReference type="GO" id="GO:0006261">
    <property type="term" value="P:DNA-templated DNA replication"/>
    <property type="evidence" value="ECO:0007669"/>
    <property type="project" value="InterPro"/>
</dbReference>
<evidence type="ECO:0000313" key="4">
    <source>
        <dbReference type="Proteomes" id="UP000031666"/>
    </source>
</evidence>
<evidence type="ECO:0000259" key="2">
    <source>
        <dbReference type="SMART" id="SM00482"/>
    </source>
</evidence>
<gene>
    <name evidence="3" type="ORF">JCM19241_3093</name>
</gene>
<dbReference type="InterPro" id="IPR002298">
    <property type="entry name" value="DNA_polymerase_A"/>
</dbReference>
<reference evidence="3 4" key="1">
    <citation type="submission" date="2015-01" db="EMBL/GenBank/DDBJ databases">
        <title>Vibrio sp. C94 JCM 19241 whole genome shotgun sequence.</title>
        <authorList>
            <person name="Sawabe T."/>
            <person name="Meirelles P."/>
            <person name="Feng G."/>
            <person name="Sayaka M."/>
            <person name="Hattori M."/>
            <person name="Ohkuma M."/>
        </authorList>
    </citation>
    <scope>NUCLEOTIDE SEQUENCE [LARGE SCALE GENOMIC DNA]</scope>
    <source>
        <strain evidence="4">JCM 19241</strain>
    </source>
</reference>
<name>A0A0B8QEN2_9VIBR</name>
<sequence length="477" mass="54443">MGCSVLYAYDLFECLKSGYIKLEMLSKYEQVYDLKVVDKMAWLGLNHSKYGSESDSTLVELLKRNLAGESFQSLQRQVIDELNRSFNRFHEHSLWPHYNNVEHRFVLALHNLVGNGIAIDKPYIETEIQSLEVERNKQMRKLLDSDVYHPDHLSVQEYLTENFGPDDANALLNMFQFKGASSLRSVDPIFENLHRIDKIERSARIATGLVGRQGRFIPEYDTMGAVTGRCTSRNPNLMGLPRESRHIIRPERGMQIIECDYKQMEIGVLAGLSKDELLTKDFNTGDVYSRFAESVSISRDTAKTLVLGILYGMTTNTLATLLKADEGQASMLVEKFFSRYETVHQYQKELVKKGEQQGYLDSVSGLRRFVNNSAPKTTATRSWENNWFKNFPIQSSAATLFKQAIIDLADQLFGRNFKLIVPHYDAIVFQAPTEESDMYTKQVEAAMFRAMKTQFPYLNPQIDVKANQAEVGGLLGE</sequence>
<dbReference type="InterPro" id="IPR001098">
    <property type="entry name" value="DNA-dir_DNA_pol_A_palm_dom"/>
</dbReference>
<dbReference type="STRING" id="1481914.JCM19241_3093"/>
<feature type="domain" description="DNA-directed DNA polymerase family A palm" evidence="2">
    <location>
        <begin position="241"/>
        <end position="435"/>
    </location>
</feature>
<dbReference type="Proteomes" id="UP000031666">
    <property type="component" value="Unassembled WGS sequence"/>
</dbReference>
<dbReference type="Gene3D" id="3.30.70.370">
    <property type="match status" value="1"/>
</dbReference>
<comment type="caution">
    <text evidence="3">The sequence shown here is derived from an EMBL/GenBank/DDBJ whole genome shotgun (WGS) entry which is preliminary data.</text>
</comment>
<organism evidence="3 4">
    <name type="scientific">Vibrio ishigakensis</name>
    <dbReference type="NCBI Taxonomy" id="1481914"/>
    <lineage>
        <taxon>Bacteria</taxon>
        <taxon>Pseudomonadati</taxon>
        <taxon>Pseudomonadota</taxon>
        <taxon>Gammaproteobacteria</taxon>
        <taxon>Vibrionales</taxon>
        <taxon>Vibrionaceae</taxon>
        <taxon>Vibrio</taxon>
    </lineage>
</organism>
<dbReference type="GO" id="GO:0003887">
    <property type="term" value="F:DNA-directed DNA polymerase activity"/>
    <property type="evidence" value="ECO:0007669"/>
    <property type="project" value="UniProtKB-EC"/>
</dbReference>
<proteinExistence type="predicted"/>
<dbReference type="EMBL" id="BBSC01000001">
    <property type="protein sequence ID" value="GAM73638.1"/>
    <property type="molecule type" value="Genomic_DNA"/>
</dbReference>
<dbReference type="AlphaFoldDB" id="A0A0B8QEN2"/>
<reference evidence="3 4" key="2">
    <citation type="submission" date="2015-01" db="EMBL/GenBank/DDBJ databases">
        <authorList>
            <consortium name="NBRP consortium"/>
            <person name="Sawabe T."/>
            <person name="Meirelles P."/>
            <person name="Feng G."/>
            <person name="Sayaka M."/>
            <person name="Hattori M."/>
            <person name="Ohkuma M."/>
        </authorList>
    </citation>
    <scope>NUCLEOTIDE SEQUENCE [LARGE SCALE GENOMIC DNA]</scope>
    <source>
        <strain evidence="4">JCM 19241</strain>
    </source>
</reference>
<evidence type="ECO:0000313" key="3">
    <source>
        <dbReference type="EMBL" id="GAM73638.1"/>
    </source>
</evidence>
<dbReference type="PANTHER" id="PTHR10133:SF62">
    <property type="entry name" value="DNA POLYMERASE THETA"/>
    <property type="match status" value="1"/>
</dbReference>
<dbReference type="Gene3D" id="1.10.150.20">
    <property type="entry name" value="5' to 3' exonuclease, C-terminal subdomain"/>
    <property type="match status" value="1"/>
</dbReference>
<keyword evidence="3" id="KW-0808">Transferase</keyword>
<dbReference type="SMART" id="SM00482">
    <property type="entry name" value="POLAc"/>
    <property type="match status" value="1"/>
</dbReference>
<protein>
    <submittedName>
        <fullName evidence="3">DNA polymerase I</fullName>
        <ecNumber evidence="3">2.7.7.7</ecNumber>
    </submittedName>
</protein>
<dbReference type="Pfam" id="PF00476">
    <property type="entry name" value="DNA_pol_A"/>
    <property type="match status" value="1"/>
</dbReference>
<dbReference type="GO" id="GO:0006302">
    <property type="term" value="P:double-strand break repair"/>
    <property type="evidence" value="ECO:0007669"/>
    <property type="project" value="TreeGrafter"/>
</dbReference>
<dbReference type="InterPro" id="IPR043502">
    <property type="entry name" value="DNA/RNA_pol_sf"/>
</dbReference>
<dbReference type="PANTHER" id="PTHR10133">
    <property type="entry name" value="DNA POLYMERASE I"/>
    <property type="match status" value="1"/>
</dbReference>
<accession>A0A0B8QEN2</accession>